<evidence type="ECO:0000256" key="8">
    <source>
        <dbReference type="ARBA" id="ARBA00023136"/>
    </source>
</evidence>
<proteinExistence type="inferred from homology"/>
<dbReference type="GO" id="GO:0015833">
    <property type="term" value="P:peptide transport"/>
    <property type="evidence" value="ECO:0007669"/>
    <property type="project" value="UniProtKB-KW"/>
</dbReference>
<dbReference type="AlphaFoldDB" id="A0A7C2BZ94"/>
<evidence type="ECO:0000256" key="3">
    <source>
        <dbReference type="ARBA" id="ARBA00022475"/>
    </source>
</evidence>
<dbReference type="Pfam" id="PF12911">
    <property type="entry name" value="OppC_N"/>
    <property type="match status" value="1"/>
</dbReference>
<feature type="transmembrane region" description="Helical" evidence="9">
    <location>
        <begin position="288"/>
        <end position="310"/>
    </location>
</feature>
<gene>
    <name evidence="11" type="ORF">ENP73_03980</name>
</gene>
<evidence type="ECO:0000256" key="1">
    <source>
        <dbReference type="ARBA" id="ARBA00004651"/>
    </source>
</evidence>
<feature type="transmembrane region" description="Helical" evidence="9">
    <location>
        <begin position="39"/>
        <end position="61"/>
    </location>
</feature>
<protein>
    <submittedName>
        <fullName evidence="11">ABC transporter permease</fullName>
    </submittedName>
</protein>
<keyword evidence="7 9" id="KW-1133">Transmembrane helix</keyword>
<evidence type="ECO:0000256" key="6">
    <source>
        <dbReference type="ARBA" id="ARBA00022927"/>
    </source>
</evidence>
<keyword evidence="8 9" id="KW-0472">Membrane</keyword>
<keyword evidence="4 9" id="KW-0812">Transmembrane</keyword>
<keyword evidence="2 9" id="KW-0813">Transport</keyword>
<feature type="transmembrane region" description="Helical" evidence="9">
    <location>
        <begin position="142"/>
        <end position="162"/>
    </location>
</feature>
<evidence type="ECO:0000256" key="4">
    <source>
        <dbReference type="ARBA" id="ARBA00022692"/>
    </source>
</evidence>
<comment type="subcellular location">
    <subcellularLocation>
        <location evidence="1 9">Cell membrane</location>
        <topology evidence="1 9">Multi-pass membrane protein</topology>
    </subcellularLocation>
</comment>
<comment type="caution">
    <text evidence="11">The sequence shown here is derived from an EMBL/GenBank/DDBJ whole genome shotgun (WGS) entry which is preliminary data.</text>
</comment>
<dbReference type="SUPFAM" id="SSF161098">
    <property type="entry name" value="MetI-like"/>
    <property type="match status" value="1"/>
</dbReference>
<keyword evidence="5" id="KW-0571">Peptide transport</keyword>
<feature type="transmembrane region" description="Helical" evidence="9">
    <location>
        <begin position="108"/>
        <end position="130"/>
    </location>
</feature>
<dbReference type="GO" id="GO:0015031">
    <property type="term" value="P:protein transport"/>
    <property type="evidence" value="ECO:0007669"/>
    <property type="project" value="UniProtKB-KW"/>
</dbReference>
<comment type="similarity">
    <text evidence="9">Belongs to the binding-protein-dependent transport system permease family.</text>
</comment>
<dbReference type="GO" id="GO:0055085">
    <property type="term" value="P:transmembrane transport"/>
    <property type="evidence" value="ECO:0007669"/>
    <property type="project" value="InterPro"/>
</dbReference>
<evidence type="ECO:0000313" key="11">
    <source>
        <dbReference type="EMBL" id="HEH82157.1"/>
    </source>
</evidence>
<feature type="transmembrane region" description="Helical" evidence="9">
    <location>
        <begin position="239"/>
        <end position="268"/>
    </location>
</feature>
<dbReference type="InterPro" id="IPR050366">
    <property type="entry name" value="BP-dependent_transpt_permease"/>
</dbReference>
<keyword evidence="6" id="KW-0653">Protein transport</keyword>
<evidence type="ECO:0000256" key="7">
    <source>
        <dbReference type="ARBA" id="ARBA00022989"/>
    </source>
</evidence>
<reference evidence="11" key="1">
    <citation type="journal article" date="2020" name="mSystems">
        <title>Genome- and Community-Level Interaction Insights into Carbon Utilization and Element Cycling Functions of Hydrothermarchaeota in Hydrothermal Sediment.</title>
        <authorList>
            <person name="Zhou Z."/>
            <person name="Liu Y."/>
            <person name="Xu W."/>
            <person name="Pan J."/>
            <person name="Luo Z.H."/>
            <person name="Li M."/>
        </authorList>
    </citation>
    <scope>NUCLEOTIDE SEQUENCE [LARGE SCALE GENOMIC DNA]</scope>
    <source>
        <strain evidence="11">SpSt-246</strain>
    </source>
</reference>
<dbReference type="Pfam" id="PF00528">
    <property type="entry name" value="BPD_transp_1"/>
    <property type="match status" value="1"/>
</dbReference>
<dbReference type="EMBL" id="DSKL01000169">
    <property type="protein sequence ID" value="HEH82157.1"/>
    <property type="molecule type" value="Genomic_DNA"/>
</dbReference>
<evidence type="ECO:0000259" key="10">
    <source>
        <dbReference type="PROSITE" id="PS50928"/>
    </source>
</evidence>
<accession>A0A7C2BZ94</accession>
<dbReference type="PROSITE" id="PS50928">
    <property type="entry name" value="ABC_TM1"/>
    <property type="match status" value="1"/>
</dbReference>
<dbReference type="GO" id="GO:0005886">
    <property type="term" value="C:plasma membrane"/>
    <property type="evidence" value="ECO:0007669"/>
    <property type="project" value="UniProtKB-SubCell"/>
</dbReference>
<organism evidence="11">
    <name type="scientific">Thermus islandicus</name>
    <dbReference type="NCBI Taxonomy" id="540988"/>
    <lineage>
        <taxon>Bacteria</taxon>
        <taxon>Thermotogati</taxon>
        <taxon>Deinococcota</taxon>
        <taxon>Deinococci</taxon>
        <taxon>Thermales</taxon>
        <taxon>Thermaceae</taxon>
        <taxon>Thermus</taxon>
    </lineage>
</organism>
<dbReference type="PANTHER" id="PTHR43386:SF24">
    <property type="entry name" value="OLIGOPEPTIDE TRANSPORT SYSTEM PERMEASE PROTEIN AMID"/>
    <property type="match status" value="1"/>
</dbReference>
<name>A0A7C2BZ94_9DEIN</name>
<dbReference type="Gene3D" id="1.10.3720.10">
    <property type="entry name" value="MetI-like"/>
    <property type="match status" value="1"/>
</dbReference>
<dbReference type="InterPro" id="IPR035906">
    <property type="entry name" value="MetI-like_sf"/>
</dbReference>
<sequence>MTAQTPSRPGSAAAEAVLPARGPTSLWADAWRRLLRNRAAVAGMVFIGFMLLVAVFADLIAPYPYWQQDITNQFQPPSWGHPFGTDHLGRDVLSRLIYGARVSMAVGFIVQAIIVLIGVPVGAIAGYFGGKIDQFLMRFVDVMYSFPDLLLIIIVMTTLRAATGRENVSGLLWLLARADDLFGGLLGVFIALGLTSWLTVARLVRGQILSLKEREFVEAARAIGAGHFRIIRVHLVPNTLAPIIVAVTFGIPNAILVEAALSFIGLGVKPPMPSWGLMILDGYRAMRAYPHLLLFPAAALSLTVLSYNFFGDGLRDALDPWMKQ</sequence>
<dbReference type="InterPro" id="IPR000515">
    <property type="entry name" value="MetI-like"/>
</dbReference>
<feature type="transmembrane region" description="Helical" evidence="9">
    <location>
        <begin position="182"/>
        <end position="204"/>
    </location>
</feature>
<evidence type="ECO:0000256" key="2">
    <source>
        <dbReference type="ARBA" id="ARBA00022448"/>
    </source>
</evidence>
<evidence type="ECO:0000256" key="5">
    <source>
        <dbReference type="ARBA" id="ARBA00022856"/>
    </source>
</evidence>
<dbReference type="InterPro" id="IPR025966">
    <property type="entry name" value="OppC_N"/>
</dbReference>
<dbReference type="PANTHER" id="PTHR43386">
    <property type="entry name" value="OLIGOPEPTIDE TRANSPORT SYSTEM PERMEASE PROTEIN APPC"/>
    <property type="match status" value="1"/>
</dbReference>
<feature type="domain" description="ABC transmembrane type-1" evidence="10">
    <location>
        <begin position="100"/>
        <end position="311"/>
    </location>
</feature>
<evidence type="ECO:0000256" key="9">
    <source>
        <dbReference type="RuleBase" id="RU363032"/>
    </source>
</evidence>
<keyword evidence="3" id="KW-1003">Cell membrane</keyword>
<dbReference type="CDD" id="cd06261">
    <property type="entry name" value="TM_PBP2"/>
    <property type="match status" value="1"/>
</dbReference>